<sequence length="423" mass="43982">MVAGIIKDAGGDRPVTGWRDGLRPASWRGLACFVEDATASGGRRLAVHEYPLRDEPYPEDMGRRQRRWQVVAYLLGRDVLTLARAFAAALERGGAGVWTDPWRGEVDAVVDTFEWGQSSKEGGIARFSIAFLEAGEAAYPTLETDHAAATAAAAAGAAAGARAAFVRGFSVSGLAEAAIDDAAAVVGVAADDIKAAAGTVAATANQAAQWARAALMLAADARTLVETPSLLADRMLALLGSERLAGLTWRQWLAIADWAPRLRPLGNGTASQTAAMATRRAALAALVRRAGVIGAARAAATGSFATYDEAIEARTALATRLDDVASGADAAEQASIMRLRGAVVRAVSDAAPRLPRVLTLEFAGWRPALAVAWDVYGAQPASVLGRADEIAARNRIPHPLFAASPLQVLVAGITKNAGGVLYG</sequence>
<dbReference type="Pfam" id="PF07157">
    <property type="entry name" value="DNA_circ_N"/>
    <property type="match status" value="1"/>
</dbReference>
<gene>
    <name evidence="2" type="ORF">DF3PA_80010</name>
</gene>
<keyword evidence="3" id="KW-1185">Reference proteome</keyword>
<dbReference type="AlphaFoldDB" id="A0A564WH93"/>
<dbReference type="InterPro" id="IPR009826">
    <property type="entry name" value="DNA_circ_N"/>
</dbReference>
<protein>
    <recommendedName>
        <fullName evidence="1">DNA circulation N-terminal domain-containing protein</fullName>
    </recommendedName>
</protein>
<evidence type="ECO:0000313" key="2">
    <source>
        <dbReference type="EMBL" id="VUX47850.1"/>
    </source>
</evidence>
<evidence type="ECO:0000259" key="1">
    <source>
        <dbReference type="Pfam" id="PF07157"/>
    </source>
</evidence>
<organism evidence="2 3">
    <name type="scientific">Candidatus Defluviicoccus seviourii</name>
    <dbReference type="NCBI Taxonomy" id="2565273"/>
    <lineage>
        <taxon>Bacteria</taxon>
        <taxon>Pseudomonadati</taxon>
        <taxon>Pseudomonadota</taxon>
        <taxon>Alphaproteobacteria</taxon>
        <taxon>Rhodospirillales</taxon>
        <taxon>Rhodospirillaceae</taxon>
        <taxon>Defluviicoccus</taxon>
    </lineage>
</organism>
<comment type="caution">
    <text evidence="2">The sequence shown here is derived from an EMBL/GenBank/DDBJ whole genome shotgun (WGS) entry which is preliminary data.</text>
</comment>
<dbReference type="Proteomes" id="UP000326641">
    <property type="component" value="Unassembled WGS sequence"/>
</dbReference>
<proteinExistence type="predicted"/>
<name>A0A564WH93_9PROT</name>
<reference evidence="2" key="1">
    <citation type="submission" date="2018-11" db="EMBL/GenBank/DDBJ databases">
        <authorList>
            <person name="Onetto C."/>
        </authorList>
    </citation>
    <scope>NUCLEOTIDE SEQUENCE [LARGE SCALE GENOMIC DNA]</scope>
</reference>
<evidence type="ECO:0000313" key="3">
    <source>
        <dbReference type="Proteomes" id="UP000326641"/>
    </source>
</evidence>
<accession>A0A564WH93</accession>
<feature type="domain" description="DNA circulation N-terminal" evidence="1">
    <location>
        <begin position="22"/>
        <end position="107"/>
    </location>
</feature>
<dbReference type="EMBL" id="UXAT02000053">
    <property type="protein sequence ID" value="VUX47850.1"/>
    <property type="molecule type" value="Genomic_DNA"/>
</dbReference>